<dbReference type="PIRSF" id="PIRSF000428">
    <property type="entry name" value="P_Ac_trans"/>
    <property type="match status" value="1"/>
</dbReference>
<dbReference type="InterPro" id="IPR050500">
    <property type="entry name" value="Phos_Acetyltrans/Butyryltrans"/>
</dbReference>
<dbReference type="InterPro" id="IPR002505">
    <property type="entry name" value="PTA_PTB"/>
</dbReference>
<dbReference type="KEGG" id="gbn:GEOBRER4_30030"/>
<keyword evidence="6" id="KW-1185">Reference proteome</keyword>
<evidence type="ECO:0000259" key="4">
    <source>
        <dbReference type="Pfam" id="PF01515"/>
    </source>
</evidence>
<keyword evidence="3" id="KW-0012">Acyltransferase</keyword>
<dbReference type="GO" id="GO:0016746">
    <property type="term" value="F:acyltransferase activity"/>
    <property type="evidence" value="ECO:0007669"/>
    <property type="project" value="UniProtKB-KW"/>
</dbReference>
<evidence type="ECO:0000256" key="3">
    <source>
        <dbReference type="ARBA" id="ARBA00023315"/>
    </source>
</evidence>
<dbReference type="NCBIfam" id="NF006045">
    <property type="entry name" value="PRK08190.1"/>
    <property type="match status" value="1"/>
</dbReference>
<protein>
    <submittedName>
        <fullName evidence="5">Phosphotransbutyrylase</fullName>
    </submittedName>
</protein>
<dbReference type="Pfam" id="PF01515">
    <property type="entry name" value="PTA_PTB"/>
    <property type="match status" value="1"/>
</dbReference>
<dbReference type="InterPro" id="IPR012147">
    <property type="entry name" value="P_Ac_Bu_trans"/>
</dbReference>
<dbReference type="SUPFAM" id="SSF53659">
    <property type="entry name" value="Isocitrate/Isopropylmalate dehydrogenase-like"/>
    <property type="match status" value="1"/>
</dbReference>
<gene>
    <name evidence="5" type="ORF">GEOBRER4_n3136</name>
</gene>
<dbReference type="RefSeq" id="WP_185243026.1">
    <property type="nucleotide sequence ID" value="NZ_AP023213.1"/>
</dbReference>
<evidence type="ECO:0000256" key="2">
    <source>
        <dbReference type="ARBA" id="ARBA00022679"/>
    </source>
</evidence>
<reference evidence="5 6" key="1">
    <citation type="submission" date="2020-06" db="EMBL/GenBank/DDBJ databases">
        <title>Interaction of electrochemicaly active bacteria, Geobacter bremensis R4 on different carbon anode.</title>
        <authorList>
            <person name="Meng L."/>
            <person name="Yoshida N."/>
        </authorList>
    </citation>
    <scope>NUCLEOTIDE SEQUENCE [LARGE SCALE GENOMIC DNA]</scope>
    <source>
        <strain evidence="5 6">R4</strain>
    </source>
</reference>
<evidence type="ECO:0000313" key="5">
    <source>
        <dbReference type="EMBL" id="BCG48253.1"/>
    </source>
</evidence>
<organism evidence="5 6">
    <name type="scientific">Citrifermentans bremense</name>
    <dbReference type="NCBI Taxonomy" id="60035"/>
    <lineage>
        <taxon>Bacteria</taxon>
        <taxon>Pseudomonadati</taxon>
        <taxon>Thermodesulfobacteriota</taxon>
        <taxon>Desulfuromonadia</taxon>
        <taxon>Geobacterales</taxon>
        <taxon>Geobacteraceae</taxon>
        <taxon>Citrifermentans</taxon>
    </lineage>
</organism>
<evidence type="ECO:0000313" key="6">
    <source>
        <dbReference type="Proteomes" id="UP000515472"/>
    </source>
</evidence>
<dbReference type="EMBL" id="AP023213">
    <property type="protein sequence ID" value="BCG48253.1"/>
    <property type="molecule type" value="Genomic_DNA"/>
</dbReference>
<dbReference type="AlphaFoldDB" id="A0A6S6M3E8"/>
<evidence type="ECO:0000256" key="1">
    <source>
        <dbReference type="ARBA" id="ARBA00005656"/>
    </source>
</evidence>
<name>A0A6S6M3E8_9BACT</name>
<feature type="domain" description="Phosphate acetyl/butaryl transferase" evidence="4">
    <location>
        <begin position="79"/>
        <end position="294"/>
    </location>
</feature>
<dbReference type="Gene3D" id="3.40.718.10">
    <property type="entry name" value="Isopropylmalate Dehydrogenase"/>
    <property type="match status" value="1"/>
</dbReference>
<comment type="similarity">
    <text evidence="1">Belongs to the phosphate acetyltransferase and butyryltransferase family.</text>
</comment>
<dbReference type="Proteomes" id="UP000515472">
    <property type="component" value="Chromosome"/>
</dbReference>
<proteinExistence type="inferred from homology"/>
<accession>A0A6S6M3E8</accession>
<sequence>MIRCLEDLYAAVKEKEVKSIAVAVAEDEAIIKLVQQATQKGIARFILTGDAERIAELLRQQGLEPTDFEIHNAKSHKEAAEKAVSLVVQGKAHLVMKGELQTALFLKALLDKEKGLRGGNLISQITVTEKPEGEGLLMFTDCAMNITPTLEEKKQLIENAVGLAMSLGYRQPKVAVLSAVEVVNPSMPDTMDAAVLSKMAERGQIGNALVDGPFALDNAISIAAAKQKKIGGPVAGQADIVLVPNLQVGNAIHKGLTYLSQRKVAAAVVGAKVPIVMTSRADTTDTKLYSIAIATYVS</sequence>
<keyword evidence="2" id="KW-0808">Transferase</keyword>
<dbReference type="PANTHER" id="PTHR43356">
    <property type="entry name" value="PHOSPHATE ACETYLTRANSFERASE"/>
    <property type="match status" value="1"/>
</dbReference>
<dbReference type="PANTHER" id="PTHR43356:SF2">
    <property type="entry name" value="PHOSPHATE ACETYLTRANSFERASE"/>
    <property type="match status" value="1"/>
</dbReference>